<dbReference type="InterPro" id="IPR036034">
    <property type="entry name" value="PDZ_sf"/>
</dbReference>
<dbReference type="CDD" id="cd07560">
    <property type="entry name" value="Peptidase_S41_CPP"/>
    <property type="match status" value="1"/>
</dbReference>
<dbReference type="Gene3D" id="2.30.42.10">
    <property type="match status" value="1"/>
</dbReference>
<dbReference type="InterPro" id="IPR004447">
    <property type="entry name" value="Peptidase_S41A"/>
</dbReference>
<evidence type="ECO:0000256" key="2">
    <source>
        <dbReference type="ARBA" id="ARBA00022670"/>
    </source>
</evidence>
<protein>
    <submittedName>
        <fullName evidence="7">S41 family peptidase</fullName>
    </submittedName>
</protein>
<keyword evidence="4 5" id="KW-0720">Serine protease</keyword>
<comment type="similarity">
    <text evidence="1 5">Belongs to the peptidase S41A family.</text>
</comment>
<dbReference type="Pfam" id="PF22694">
    <property type="entry name" value="CtpB_N-like"/>
    <property type="match status" value="1"/>
</dbReference>
<dbReference type="Gene3D" id="1.10.101.10">
    <property type="entry name" value="PGBD-like superfamily/PGBD"/>
    <property type="match status" value="1"/>
</dbReference>
<dbReference type="SUPFAM" id="SSF50156">
    <property type="entry name" value="PDZ domain-like"/>
    <property type="match status" value="1"/>
</dbReference>
<dbReference type="InterPro" id="IPR001478">
    <property type="entry name" value="PDZ"/>
</dbReference>
<dbReference type="RefSeq" id="WP_369942176.1">
    <property type="nucleotide sequence ID" value="NZ_JBCLUF010000020.1"/>
</dbReference>
<proteinExistence type="inferred from homology"/>
<evidence type="ECO:0000259" key="6">
    <source>
        <dbReference type="PROSITE" id="PS50106"/>
    </source>
</evidence>
<accession>A0ABV4DPW5</accession>
<keyword evidence="8" id="KW-1185">Reference proteome</keyword>
<dbReference type="PANTHER" id="PTHR32060">
    <property type="entry name" value="TAIL-SPECIFIC PROTEASE"/>
    <property type="match status" value="1"/>
</dbReference>
<sequence length="469" mass="51267">MKKKRFGLWTLILACLGAVIISGGTVFLIMGRQVQSLQATNESMGKINTIYNVLYNNYYKEVNRQKLVDGAITGMVNALGDPFTEYMDESESQSLNDSISGSFGGIGAQVQKSGNELKIIAPIADTPADKAGLKANDVIVKIDGKETKDLTLNKAVSTMRGKVGTKVKLTIKRGDTTFEKTLTRAKIPVTTVEGKLDKDDPKIGWITVASFSENTAKEFKQTIQSLRKKGATSFIVDVRNNPGGLMDQALAMSSMFVENGKPLLQVQERDGAPTVYKASNKLDDGFKVKEKTVVLINGGSASAAEIFAAALHQSANVTLVGTRSYGKGTVQNTLPFSDKTELKLTIAKWLTPDGTWIHHKGLRPDVEADYPKVAYLPTIDTKKTYSEGQNSKQIRNLKQMLAFLGYDVEDTSEFDAKTKAALEKYQTENHLAVTGTADKETVQNIEAKTAQKVAKEDNAYQKAKEQLEK</sequence>
<keyword evidence="3 5" id="KW-0378">Hydrolase</keyword>
<gene>
    <name evidence="7" type="ORF">AALT52_06395</name>
</gene>
<dbReference type="Gene3D" id="3.90.226.10">
    <property type="entry name" value="2-enoyl-CoA Hydratase, Chain A, domain 1"/>
    <property type="match status" value="1"/>
</dbReference>
<dbReference type="SMART" id="SM00245">
    <property type="entry name" value="TSPc"/>
    <property type="match status" value="1"/>
</dbReference>
<dbReference type="InterPro" id="IPR005151">
    <property type="entry name" value="Tail-specific_protease"/>
</dbReference>
<evidence type="ECO:0000313" key="8">
    <source>
        <dbReference type="Proteomes" id="UP001565236"/>
    </source>
</evidence>
<dbReference type="Gene3D" id="3.30.750.44">
    <property type="match status" value="1"/>
</dbReference>
<dbReference type="EMBL" id="JBCLUF010000020">
    <property type="protein sequence ID" value="MEY8662514.1"/>
    <property type="molecule type" value="Genomic_DNA"/>
</dbReference>
<dbReference type="InterPro" id="IPR036366">
    <property type="entry name" value="PGBDSf"/>
</dbReference>
<evidence type="ECO:0000256" key="3">
    <source>
        <dbReference type="ARBA" id="ARBA00022801"/>
    </source>
</evidence>
<dbReference type="SUPFAM" id="SSF52096">
    <property type="entry name" value="ClpP/crotonase"/>
    <property type="match status" value="1"/>
</dbReference>
<evidence type="ECO:0000256" key="1">
    <source>
        <dbReference type="ARBA" id="ARBA00009179"/>
    </source>
</evidence>
<comment type="caution">
    <text evidence="7">The sequence shown here is derived from an EMBL/GenBank/DDBJ whole genome shotgun (WGS) entry which is preliminary data.</text>
</comment>
<dbReference type="NCBIfam" id="TIGR00225">
    <property type="entry name" value="prc"/>
    <property type="match status" value="1"/>
</dbReference>
<evidence type="ECO:0000313" key="7">
    <source>
        <dbReference type="EMBL" id="MEY8662514.1"/>
    </source>
</evidence>
<dbReference type="CDD" id="cd06782">
    <property type="entry name" value="cpPDZ_CPP-like"/>
    <property type="match status" value="1"/>
</dbReference>
<reference evidence="7 8" key="1">
    <citation type="submission" date="2024-03" db="EMBL/GenBank/DDBJ databases">
        <title>Mouse gut bacterial collection (mGBC) of GemPharmatech.</title>
        <authorList>
            <person name="He Y."/>
            <person name="Dong L."/>
            <person name="Wu D."/>
            <person name="Gao X."/>
            <person name="Lin Z."/>
        </authorList>
    </citation>
    <scope>NUCLEOTIDE SEQUENCE [LARGE SCALE GENOMIC DNA]</scope>
    <source>
        <strain evidence="7 8">15-30</strain>
    </source>
</reference>
<dbReference type="SMART" id="SM00228">
    <property type="entry name" value="PDZ"/>
    <property type="match status" value="1"/>
</dbReference>
<evidence type="ECO:0000256" key="4">
    <source>
        <dbReference type="ARBA" id="ARBA00022825"/>
    </source>
</evidence>
<dbReference type="PANTHER" id="PTHR32060:SF30">
    <property type="entry name" value="CARBOXY-TERMINAL PROCESSING PROTEASE CTPA"/>
    <property type="match status" value="1"/>
</dbReference>
<evidence type="ECO:0000256" key="5">
    <source>
        <dbReference type="RuleBase" id="RU004404"/>
    </source>
</evidence>
<dbReference type="PROSITE" id="PS50106">
    <property type="entry name" value="PDZ"/>
    <property type="match status" value="1"/>
</dbReference>
<dbReference type="Pfam" id="PF13180">
    <property type="entry name" value="PDZ_2"/>
    <property type="match status" value="1"/>
</dbReference>
<feature type="domain" description="PDZ" evidence="6">
    <location>
        <begin position="92"/>
        <end position="160"/>
    </location>
</feature>
<dbReference type="InterPro" id="IPR029045">
    <property type="entry name" value="ClpP/crotonase-like_dom_sf"/>
</dbReference>
<organism evidence="7 8">
    <name type="scientific">Ligilactobacillus faecis</name>
    <dbReference type="NCBI Taxonomy" id="762833"/>
    <lineage>
        <taxon>Bacteria</taxon>
        <taxon>Bacillati</taxon>
        <taxon>Bacillota</taxon>
        <taxon>Bacilli</taxon>
        <taxon>Lactobacillales</taxon>
        <taxon>Lactobacillaceae</taxon>
        <taxon>Ligilactobacillus</taxon>
    </lineage>
</organism>
<dbReference type="SUPFAM" id="SSF47090">
    <property type="entry name" value="PGBD-like"/>
    <property type="match status" value="1"/>
</dbReference>
<dbReference type="Proteomes" id="UP001565236">
    <property type="component" value="Unassembled WGS sequence"/>
</dbReference>
<dbReference type="InterPro" id="IPR036365">
    <property type="entry name" value="PGBD-like_sf"/>
</dbReference>
<keyword evidence="2 5" id="KW-0645">Protease</keyword>
<dbReference type="InterPro" id="IPR055210">
    <property type="entry name" value="CtpA/B_N"/>
</dbReference>
<dbReference type="Pfam" id="PF03572">
    <property type="entry name" value="Peptidase_S41"/>
    <property type="match status" value="1"/>
</dbReference>
<dbReference type="Pfam" id="PF01471">
    <property type="entry name" value="PG_binding_1"/>
    <property type="match status" value="1"/>
</dbReference>
<name>A0ABV4DPW5_9LACO</name>
<dbReference type="InterPro" id="IPR002477">
    <property type="entry name" value="Peptidoglycan-bd-like"/>
</dbReference>